<dbReference type="GO" id="GO:0098632">
    <property type="term" value="F:cell-cell adhesion mediator activity"/>
    <property type="evidence" value="ECO:0007669"/>
    <property type="project" value="TreeGrafter"/>
</dbReference>
<dbReference type="AlphaFoldDB" id="A0A8X6Q2E0"/>
<evidence type="ECO:0000313" key="7">
    <source>
        <dbReference type="EMBL" id="GFT98306.1"/>
    </source>
</evidence>
<dbReference type="Gene3D" id="2.60.40.10">
    <property type="entry name" value="Immunoglobulins"/>
    <property type="match status" value="1"/>
</dbReference>
<gene>
    <name evidence="7" type="primary">Unc-89_10</name>
    <name evidence="7" type="ORF">NPIL_383991</name>
</gene>
<evidence type="ECO:0000256" key="4">
    <source>
        <dbReference type="ARBA" id="ARBA00022737"/>
    </source>
</evidence>
<dbReference type="PANTHER" id="PTHR10075:SF14">
    <property type="entry name" value="CELL ADHESION MOLECULE DSCAM2-RELATED"/>
    <property type="match status" value="1"/>
</dbReference>
<sequence>QIPVFVRDPKDQSLDVGEEFKFEAEVHGYPPPEITWLKDNKPIETNSHLKTSKNGDVYKLEGTIKAVEDAGVFTCKAVNKAGEDSRKATLKISGK</sequence>
<evidence type="ECO:0000256" key="5">
    <source>
        <dbReference type="ARBA" id="ARBA00023319"/>
    </source>
</evidence>
<dbReference type="GO" id="GO:0005737">
    <property type="term" value="C:cytoplasm"/>
    <property type="evidence" value="ECO:0007669"/>
    <property type="project" value="UniProtKB-SubCell"/>
</dbReference>
<comment type="subcellular location">
    <subcellularLocation>
        <location evidence="1">Cytoplasm</location>
    </subcellularLocation>
</comment>
<comment type="caution">
    <text evidence="7">The sequence shown here is derived from an EMBL/GenBank/DDBJ whole genome shotgun (WGS) entry which is preliminary data.</text>
</comment>
<dbReference type="SMART" id="SM00409">
    <property type="entry name" value="IG"/>
    <property type="match status" value="1"/>
</dbReference>
<dbReference type="PANTHER" id="PTHR10075">
    <property type="entry name" value="BASIGIN RELATED"/>
    <property type="match status" value="1"/>
</dbReference>
<evidence type="ECO:0000256" key="3">
    <source>
        <dbReference type="ARBA" id="ARBA00022490"/>
    </source>
</evidence>
<feature type="domain" description="Ig-like" evidence="6">
    <location>
        <begin position="3"/>
        <end position="93"/>
    </location>
</feature>
<organism evidence="7 8">
    <name type="scientific">Nephila pilipes</name>
    <name type="common">Giant wood spider</name>
    <name type="synonym">Nephila maculata</name>
    <dbReference type="NCBI Taxonomy" id="299642"/>
    <lineage>
        <taxon>Eukaryota</taxon>
        <taxon>Metazoa</taxon>
        <taxon>Ecdysozoa</taxon>
        <taxon>Arthropoda</taxon>
        <taxon>Chelicerata</taxon>
        <taxon>Arachnida</taxon>
        <taxon>Araneae</taxon>
        <taxon>Araneomorphae</taxon>
        <taxon>Entelegynae</taxon>
        <taxon>Araneoidea</taxon>
        <taxon>Nephilidae</taxon>
        <taxon>Nephila</taxon>
    </lineage>
</organism>
<evidence type="ECO:0000259" key="6">
    <source>
        <dbReference type="PROSITE" id="PS50835"/>
    </source>
</evidence>
<keyword evidence="5" id="KW-0393">Immunoglobulin domain</keyword>
<dbReference type="Pfam" id="PF07679">
    <property type="entry name" value="I-set"/>
    <property type="match status" value="1"/>
</dbReference>
<dbReference type="PROSITE" id="PS50835">
    <property type="entry name" value="IG_LIKE"/>
    <property type="match status" value="1"/>
</dbReference>
<proteinExistence type="inferred from homology"/>
<accession>A0A8X6Q2E0</accession>
<dbReference type="GO" id="GO:0030424">
    <property type="term" value="C:axon"/>
    <property type="evidence" value="ECO:0007669"/>
    <property type="project" value="TreeGrafter"/>
</dbReference>
<dbReference type="InterPro" id="IPR013098">
    <property type="entry name" value="Ig_I-set"/>
</dbReference>
<keyword evidence="3" id="KW-0963">Cytoplasm</keyword>
<feature type="non-terminal residue" evidence="7">
    <location>
        <position position="1"/>
    </location>
</feature>
<name>A0A8X6Q2E0_NEPPI</name>
<reference evidence="7" key="1">
    <citation type="submission" date="2020-08" db="EMBL/GenBank/DDBJ databases">
        <title>Multicomponent nature underlies the extraordinary mechanical properties of spider dragline silk.</title>
        <authorList>
            <person name="Kono N."/>
            <person name="Nakamura H."/>
            <person name="Mori M."/>
            <person name="Yoshida Y."/>
            <person name="Ohtoshi R."/>
            <person name="Malay A.D."/>
            <person name="Moran D.A.P."/>
            <person name="Tomita M."/>
            <person name="Numata K."/>
            <person name="Arakawa K."/>
        </authorList>
    </citation>
    <scope>NUCLEOTIDE SEQUENCE</scope>
</reference>
<keyword evidence="4" id="KW-0677">Repeat</keyword>
<dbReference type="InterPro" id="IPR036179">
    <property type="entry name" value="Ig-like_dom_sf"/>
</dbReference>
<dbReference type="GO" id="GO:0070593">
    <property type="term" value="P:dendrite self-avoidance"/>
    <property type="evidence" value="ECO:0007669"/>
    <property type="project" value="TreeGrafter"/>
</dbReference>
<keyword evidence="8" id="KW-1185">Reference proteome</keyword>
<dbReference type="InterPro" id="IPR007110">
    <property type="entry name" value="Ig-like_dom"/>
</dbReference>
<dbReference type="Proteomes" id="UP000887013">
    <property type="component" value="Unassembled WGS sequence"/>
</dbReference>
<dbReference type="InterPro" id="IPR003599">
    <property type="entry name" value="Ig_sub"/>
</dbReference>
<evidence type="ECO:0000256" key="2">
    <source>
        <dbReference type="ARBA" id="ARBA00006692"/>
    </source>
</evidence>
<dbReference type="SMART" id="SM00408">
    <property type="entry name" value="IGc2"/>
    <property type="match status" value="1"/>
</dbReference>
<dbReference type="InterPro" id="IPR013783">
    <property type="entry name" value="Ig-like_fold"/>
</dbReference>
<evidence type="ECO:0000256" key="1">
    <source>
        <dbReference type="ARBA" id="ARBA00004496"/>
    </source>
</evidence>
<dbReference type="GO" id="GO:0007156">
    <property type="term" value="P:homophilic cell adhesion via plasma membrane adhesion molecules"/>
    <property type="evidence" value="ECO:0007669"/>
    <property type="project" value="TreeGrafter"/>
</dbReference>
<protein>
    <submittedName>
        <fullName evidence="7">Obscurin</fullName>
    </submittedName>
</protein>
<dbReference type="OrthoDB" id="6412718at2759"/>
<dbReference type="InterPro" id="IPR003598">
    <property type="entry name" value="Ig_sub2"/>
</dbReference>
<evidence type="ECO:0000313" key="8">
    <source>
        <dbReference type="Proteomes" id="UP000887013"/>
    </source>
</evidence>
<dbReference type="GO" id="GO:0007411">
    <property type="term" value="P:axon guidance"/>
    <property type="evidence" value="ECO:0007669"/>
    <property type="project" value="TreeGrafter"/>
</dbReference>
<dbReference type="EMBL" id="BMAW01026659">
    <property type="protein sequence ID" value="GFT98306.1"/>
    <property type="molecule type" value="Genomic_DNA"/>
</dbReference>
<dbReference type="FunFam" id="2.60.40.10:FF:000147">
    <property type="entry name" value="Myosin light chain kinase"/>
    <property type="match status" value="1"/>
</dbReference>
<dbReference type="SUPFAM" id="SSF48726">
    <property type="entry name" value="Immunoglobulin"/>
    <property type="match status" value="1"/>
</dbReference>
<comment type="similarity">
    <text evidence="2">Belongs to the protein kinase superfamily. CAMK Ser/Thr protein kinase family.</text>
</comment>
<dbReference type="GO" id="GO:0005886">
    <property type="term" value="C:plasma membrane"/>
    <property type="evidence" value="ECO:0007669"/>
    <property type="project" value="TreeGrafter"/>
</dbReference>